<evidence type="ECO:0000313" key="6">
    <source>
        <dbReference type="Proteomes" id="UP000294656"/>
    </source>
</evidence>
<dbReference type="PANTHER" id="PTHR43201">
    <property type="entry name" value="ACYL-COA SYNTHETASE"/>
    <property type="match status" value="1"/>
</dbReference>
<evidence type="ECO:0000313" key="5">
    <source>
        <dbReference type="EMBL" id="TDP01869.1"/>
    </source>
</evidence>
<dbReference type="SUPFAM" id="SSF56801">
    <property type="entry name" value="Acetyl-CoA synthetase-like"/>
    <property type="match status" value="1"/>
</dbReference>
<dbReference type="GO" id="GO:0031956">
    <property type="term" value="F:medium-chain fatty acid-CoA ligase activity"/>
    <property type="evidence" value="ECO:0007669"/>
    <property type="project" value="TreeGrafter"/>
</dbReference>
<evidence type="ECO:0000256" key="2">
    <source>
        <dbReference type="ARBA" id="ARBA00022598"/>
    </source>
</evidence>
<dbReference type="Proteomes" id="UP000294656">
    <property type="component" value="Unassembled WGS sequence"/>
</dbReference>
<dbReference type="RefSeq" id="WP_133501815.1">
    <property type="nucleotide sequence ID" value="NZ_SNXC01000001.1"/>
</dbReference>
<feature type="domain" description="AMP-binding enzyme C-terminal" evidence="4">
    <location>
        <begin position="429"/>
        <end position="504"/>
    </location>
</feature>
<dbReference type="InterPro" id="IPR000873">
    <property type="entry name" value="AMP-dep_synth/lig_dom"/>
</dbReference>
<dbReference type="OrthoDB" id="5326335at2"/>
<dbReference type="EMBL" id="SNXC01000001">
    <property type="protein sequence ID" value="TDP01869.1"/>
    <property type="molecule type" value="Genomic_DNA"/>
</dbReference>
<comment type="similarity">
    <text evidence="1">Belongs to the ATP-dependent AMP-binding enzyme family.</text>
</comment>
<dbReference type="PANTHER" id="PTHR43201:SF5">
    <property type="entry name" value="MEDIUM-CHAIN ACYL-COA LIGASE ACSF2, MITOCHONDRIAL"/>
    <property type="match status" value="1"/>
</dbReference>
<dbReference type="InterPro" id="IPR036736">
    <property type="entry name" value="ACP-like_sf"/>
</dbReference>
<feature type="domain" description="AMP-dependent synthetase/ligase" evidence="3">
    <location>
        <begin position="15"/>
        <end position="379"/>
    </location>
</feature>
<organism evidence="5 6">
    <name type="scientific">Marinomonas balearica</name>
    <dbReference type="NCBI Taxonomy" id="491947"/>
    <lineage>
        <taxon>Bacteria</taxon>
        <taxon>Pseudomonadati</taxon>
        <taxon>Pseudomonadota</taxon>
        <taxon>Gammaproteobacteria</taxon>
        <taxon>Oceanospirillales</taxon>
        <taxon>Oceanospirillaceae</taxon>
        <taxon>Marinomonas</taxon>
    </lineage>
</organism>
<accession>A0A4R6MIQ3</accession>
<dbReference type="Gene3D" id="3.40.50.12780">
    <property type="entry name" value="N-terminal domain of ligase-like"/>
    <property type="match status" value="1"/>
</dbReference>
<proteinExistence type="inferred from homology"/>
<dbReference type="Pfam" id="PF13193">
    <property type="entry name" value="AMP-binding_C"/>
    <property type="match status" value="1"/>
</dbReference>
<dbReference type="CDD" id="cd04433">
    <property type="entry name" value="AFD_class_I"/>
    <property type="match status" value="1"/>
</dbReference>
<dbReference type="Pfam" id="PF00501">
    <property type="entry name" value="AMP-binding"/>
    <property type="match status" value="1"/>
</dbReference>
<keyword evidence="2" id="KW-0436">Ligase</keyword>
<comment type="caution">
    <text evidence="5">The sequence shown here is derived from an EMBL/GenBank/DDBJ whole genome shotgun (WGS) entry which is preliminary data.</text>
</comment>
<dbReference type="InterPro" id="IPR042099">
    <property type="entry name" value="ANL_N_sf"/>
</dbReference>
<gene>
    <name evidence="5" type="ORF">DFP79_0044</name>
</gene>
<dbReference type="InterPro" id="IPR045851">
    <property type="entry name" value="AMP-bd_C_sf"/>
</dbReference>
<dbReference type="AlphaFoldDB" id="A0A4R6MIQ3"/>
<dbReference type="Gene3D" id="1.10.1200.10">
    <property type="entry name" value="ACP-like"/>
    <property type="match status" value="1"/>
</dbReference>
<dbReference type="InterPro" id="IPR020845">
    <property type="entry name" value="AMP-binding_CS"/>
</dbReference>
<dbReference type="SUPFAM" id="SSF47336">
    <property type="entry name" value="ACP-like"/>
    <property type="match status" value="1"/>
</dbReference>
<sequence length="601" mass="67213">MKTLNDIYQNLSSESNKKKTFIKFEARHFNYQEVTLSIRKLSGFFRFHCLEKGHRILICSDREDIVVFSVLSSLLNGISSAVLPTDISSHRAQSILETYQPDLIILDENLTAFSEASFPYFKIKDKKATTTKGSLLSRFINRDNSPDLSMFEAFEAEEPNLSAMSDNLAFVNFTSGTTSSPKGVKITYKNLFSHLETLGKQFSYNADSRILNNLTLSHADGMIQGPVLALYYACSLYRPCSTDLQKLEYFLNSIHREQITHMITVPTILSFMDRFASYNDYFDTRFFQHLLSVAGALNKDLWKRVEQRFKTRVCNVYGLTETVAGGVFCGPNDSTYKTGSVGVPVDMDVKIVSKEGAELPKNIEGEILLKGDNVFEGYLNNVQATEAAVKDEWFLTGDLGYRDEEGFLFISGRAKELIISGGFNIHPAEVNEALLKIEGVAEAATVGEPHPDLQETVTSFAVLKAGVSETKDSLLRKLPNFLEHYKVPKDLFIVDQLPVGDSGKVILAELKNIISHSRNKHKKEEILDLDAFFSLVSKELNVDKNVLSLSTSSQDLPSWDSLAHLNIIVSVESAIGFKLSNQDVVSITSLNDLWQIAYKGL</sequence>
<evidence type="ECO:0000256" key="1">
    <source>
        <dbReference type="ARBA" id="ARBA00006432"/>
    </source>
</evidence>
<keyword evidence="6" id="KW-1185">Reference proteome</keyword>
<dbReference type="GO" id="GO:0006631">
    <property type="term" value="P:fatty acid metabolic process"/>
    <property type="evidence" value="ECO:0007669"/>
    <property type="project" value="TreeGrafter"/>
</dbReference>
<name>A0A4R6MIQ3_9GAMM</name>
<reference evidence="5 6" key="1">
    <citation type="submission" date="2019-03" db="EMBL/GenBank/DDBJ databases">
        <title>Genomic Encyclopedia of Type Strains, Phase III (KMG-III): the genomes of soil and plant-associated and newly described type strains.</title>
        <authorList>
            <person name="Whitman W."/>
        </authorList>
    </citation>
    <scope>NUCLEOTIDE SEQUENCE [LARGE SCALE GENOMIC DNA]</scope>
    <source>
        <strain evidence="5 6">CECT 7378</strain>
    </source>
</reference>
<dbReference type="Gene3D" id="3.30.300.30">
    <property type="match status" value="1"/>
</dbReference>
<dbReference type="InterPro" id="IPR025110">
    <property type="entry name" value="AMP-bd_C"/>
</dbReference>
<dbReference type="PROSITE" id="PS00455">
    <property type="entry name" value="AMP_BINDING"/>
    <property type="match status" value="1"/>
</dbReference>
<evidence type="ECO:0000259" key="3">
    <source>
        <dbReference type="Pfam" id="PF00501"/>
    </source>
</evidence>
<protein>
    <submittedName>
        <fullName evidence="5">Long-chain acyl-CoA synthetase</fullName>
    </submittedName>
</protein>
<evidence type="ECO:0000259" key="4">
    <source>
        <dbReference type="Pfam" id="PF13193"/>
    </source>
</evidence>